<dbReference type="GO" id="GO:0016787">
    <property type="term" value="F:hydrolase activity"/>
    <property type="evidence" value="ECO:0007669"/>
    <property type="project" value="UniProtKB-KW"/>
</dbReference>
<dbReference type="PANTHER" id="PTHR30619:SF1">
    <property type="entry name" value="RECOMBINATION PROTEIN 2"/>
    <property type="match status" value="1"/>
</dbReference>
<keyword evidence="2" id="KW-0378">Hydrolase</keyword>
<keyword evidence="1" id="KW-0732">Signal</keyword>
<evidence type="ECO:0000313" key="3">
    <source>
        <dbReference type="Proteomes" id="UP000236728"/>
    </source>
</evidence>
<sequence length="416" mass="45620">MFPRRRFLLSSLALAAAESLPASILRGEAPEPKSLPAWAPGVLEIHQIATNRGNSALLILPDGTTLMIDAGAIYGSTPYLSDPLPSAQHRPGEWIGRYAKRRLQAAGLASIDTFLLTHLHGDHLGYLAPECPTSPDGAYRLTGVSDVAAIVPIQRFVDRAWPDYTYPSPADADFQKNYRAFLKTQSSAGKTVERFRPGVKDQFTLQRNAAAYPSFEIRNLIANGEVWTGKGEQTRRLFPELSTLKAADYPAENPCSCGIRLRYGKFGYYTGGDLTSDTNYGRDPWRDSESPAAEVCGPVSVAVSNHHGYFNANGDRYVRALQPKVFVIPTWDSAHPTVNVLNTLYSRAIYPGPRDVFATGIKQENRIANKKTDDLKSRAGHIVTRVEPGGETFSVHILSNTDETDMVTASFGPYTS</sequence>
<dbReference type="PROSITE" id="PS51318">
    <property type="entry name" value="TAT"/>
    <property type="match status" value="1"/>
</dbReference>
<feature type="signal peptide" evidence="1">
    <location>
        <begin position="1"/>
        <end position="15"/>
    </location>
</feature>
<dbReference type="InterPro" id="IPR052159">
    <property type="entry name" value="Competence_DNA_uptake"/>
</dbReference>
<dbReference type="AlphaFoldDB" id="A0A1H6BZW8"/>
<accession>A0A1H6BZW8</accession>
<evidence type="ECO:0000256" key="1">
    <source>
        <dbReference type="SAM" id="SignalP"/>
    </source>
</evidence>
<dbReference type="OrthoDB" id="9761531at2"/>
<dbReference type="Proteomes" id="UP000236728">
    <property type="component" value="Unassembled WGS sequence"/>
</dbReference>
<gene>
    <name evidence="2" type="ORF">SAMN05421819_4108</name>
</gene>
<dbReference type="RefSeq" id="WP_103934955.1">
    <property type="nucleotide sequence ID" value="NZ_FNVA01000008.1"/>
</dbReference>
<feature type="chain" id="PRO_5013175978" evidence="1">
    <location>
        <begin position="16"/>
        <end position="416"/>
    </location>
</feature>
<dbReference type="EMBL" id="FNVA01000008">
    <property type="protein sequence ID" value="SEG66241.1"/>
    <property type="molecule type" value="Genomic_DNA"/>
</dbReference>
<evidence type="ECO:0000313" key="2">
    <source>
        <dbReference type="EMBL" id="SEG66241.1"/>
    </source>
</evidence>
<dbReference type="InterPro" id="IPR036866">
    <property type="entry name" value="RibonucZ/Hydroxyglut_hydro"/>
</dbReference>
<name>A0A1H6BZW8_9BACT</name>
<protein>
    <submittedName>
        <fullName evidence="2">Metal-dependent hydrolase, beta-lactamase superfamily II</fullName>
    </submittedName>
</protein>
<dbReference type="InterPro" id="IPR006311">
    <property type="entry name" value="TAT_signal"/>
</dbReference>
<keyword evidence="3" id="KW-1185">Reference proteome</keyword>
<reference evidence="2 3" key="1">
    <citation type="submission" date="2016-10" db="EMBL/GenBank/DDBJ databases">
        <authorList>
            <person name="de Groot N.N."/>
        </authorList>
    </citation>
    <scope>NUCLEOTIDE SEQUENCE [LARGE SCALE GENOMIC DNA]</scope>
    <source>
        <strain evidence="2 3">DSM 22489</strain>
    </source>
</reference>
<organism evidence="2 3">
    <name type="scientific">Bryocella elongata</name>
    <dbReference type="NCBI Taxonomy" id="863522"/>
    <lineage>
        <taxon>Bacteria</taxon>
        <taxon>Pseudomonadati</taxon>
        <taxon>Acidobacteriota</taxon>
        <taxon>Terriglobia</taxon>
        <taxon>Terriglobales</taxon>
        <taxon>Acidobacteriaceae</taxon>
        <taxon>Bryocella</taxon>
    </lineage>
</organism>
<dbReference type="Gene3D" id="3.60.15.10">
    <property type="entry name" value="Ribonuclease Z/Hydroxyacylglutathione hydrolase-like"/>
    <property type="match status" value="1"/>
</dbReference>
<dbReference type="SUPFAM" id="SSF56281">
    <property type="entry name" value="Metallo-hydrolase/oxidoreductase"/>
    <property type="match status" value="1"/>
</dbReference>
<proteinExistence type="predicted"/>
<dbReference type="PANTHER" id="PTHR30619">
    <property type="entry name" value="DNA INTERNALIZATION/COMPETENCE PROTEIN COMEC/REC2"/>
    <property type="match status" value="1"/>
</dbReference>